<dbReference type="EMBL" id="AYKW01000016">
    <property type="protein sequence ID" value="PIL30104.1"/>
    <property type="molecule type" value="Genomic_DNA"/>
</dbReference>
<evidence type="ECO:0000256" key="1">
    <source>
        <dbReference type="SAM" id="MobiDB-lite"/>
    </source>
</evidence>
<evidence type="ECO:0000313" key="2">
    <source>
        <dbReference type="EMBL" id="PIL30104.1"/>
    </source>
</evidence>
<feature type="compositionally biased region" description="Acidic residues" evidence="1">
    <location>
        <begin position="182"/>
        <end position="196"/>
    </location>
</feature>
<feature type="region of interest" description="Disordered" evidence="1">
    <location>
        <begin position="50"/>
        <end position="76"/>
    </location>
</feature>
<evidence type="ECO:0000313" key="4">
    <source>
        <dbReference type="Proteomes" id="UP000230002"/>
    </source>
</evidence>
<feature type="compositionally biased region" description="Low complexity" evidence="1">
    <location>
        <begin position="65"/>
        <end position="74"/>
    </location>
</feature>
<dbReference type="AlphaFoldDB" id="A0A2G8S8S4"/>
<evidence type="ECO:0000313" key="3">
    <source>
        <dbReference type="EMBL" id="PIL30176.1"/>
    </source>
</evidence>
<dbReference type="Proteomes" id="UP000230002">
    <property type="component" value="Unassembled WGS sequence"/>
</dbReference>
<gene>
    <name evidence="2" type="ORF">GSI_07681</name>
    <name evidence="3" type="ORF">GSI_07754</name>
</gene>
<keyword evidence="4" id="KW-1185">Reference proteome</keyword>
<dbReference type="EMBL" id="AYKW01000016">
    <property type="protein sequence ID" value="PIL30176.1"/>
    <property type="molecule type" value="Genomic_DNA"/>
</dbReference>
<organism evidence="3 4">
    <name type="scientific">Ganoderma sinense ZZ0214-1</name>
    <dbReference type="NCBI Taxonomy" id="1077348"/>
    <lineage>
        <taxon>Eukaryota</taxon>
        <taxon>Fungi</taxon>
        <taxon>Dikarya</taxon>
        <taxon>Basidiomycota</taxon>
        <taxon>Agaricomycotina</taxon>
        <taxon>Agaricomycetes</taxon>
        <taxon>Polyporales</taxon>
        <taxon>Polyporaceae</taxon>
        <taxon>Ganoderma</taxon>
    </lineage>
</organism>
<comment type="caution">
    <text evidence="3">The sequence shown here is derived from an EMBL/GenBank/DDBJ whole genome shotgun (WGS) entry which is preliminary data.</text>
</comment>
<name>A0A2G8S8S4_9APHY</name>
<reference evidence="3 4" key="1">
    <citation type="journal article" date="2015" name="Sci. Rep.">
        <title>Chromosome-level genome map provides insights into diverse defense mechanisms in the medicinal fungus Ganoderma sinense.</title>
        <authorList>
            <person name="Zhu Y."/>
            <person name="Xu J."/>
            <person name="Sun C."/>
            <person name="Zhou S."/>
            <person name="Xu H."/>
            <person name="Nelson D.R."/>
            <person name="Qian J."/>
            <person name="Song J."/>
            <person name="Luo H."/>
            <person name="Xiang L."/>
            <person name="Li Y."/>
            <person name="Xu Z."/>
            <person name="Ji A."/>
            <person name="Wang L."/>
            <person name="Lu S."/>
            <person name="Hayward A."/>
            <person name="Sun W."/>
            <person name="Li X."/>
            <person name="Schwartz D.C."/>
            <person name="Wang Y."/>
            <person name="Chen S."/>
        </authorList>
    </citation>
    <scope>NUCLEOTIDE SEQUENCE [LARGE SCALE GENOMIC DNA]</scope>
    <source>
        <strain evidence="3 4">ZZ0214-1</strain>
    </source>
</reference>
<sequence length="258" mass="28263">MAHQYPAMGQMCPQEQNSVPQTSNIVAQPPWFEALVTAVSIEIKNREKKGVVAGADPQLDSKGAPSSESELGELSPEDEKVLLKALTKREESGLTVQQIFKKLSQKRGHKEIVWKTWFIANFEKLYPKTPAYSLDPTSSVSGEGYGPVCQAGPSTRSMSSSHSSRSSTTAVVNEGTQSSGGESEESESESSDDEDLPLMPLYSRPLSSGETAPTRRISIPVTKSDLRAMAVYIYEKGDPETRRYKRSSWRLAKKSTGL</sequence>
<accession>A0A2G8S8S4</accession>
<feature type="compositionally biased region" description="Low complexity" evidence="1">
    <location>
        <begin position="154"/>
        <end position="169"/>
    </location>
</feature>
<proteinExistence type="predicted"/>
<feature type="region of interest" description="Disordered" evidence="1">
    <location>
        <begin position="145"/>
        <end position="216"/>
    </location>
</feature>
<protein>
    <submittedName>
        <fullName evidence="3">Uncharacterized protein</fullName>
    </submittedName>
</protein>